<proteinExistence type="predicted"/>
<dbReference type="EMBL" id="AGCK01000221">
    <property type="protein sequence ID" value="EHM44672.1"/>
    <property type="molecule type" value="Genomic_DNA"/>
</dbReference>
<dbReference type="STRING" id="292800.A4U99_05855"/>
<protein>
    <submittedName>
        <fullName evidence="1">Uncharacterized protein</fullName>
    </submittedName>
</protein>
<gene>
    <name evidence="1" type="ORF">HMPREF0372_02628</name>
</gene>
<evidence type="ECO:0000313" key="2">
    <source>
        <dbReference type="Proteomes" id="UP000004459"/>
    </source>
</evidence>
<dbReference type="PATRIC" id="fig|411475.3.peg.2273"/>
<dbReference type="InterPro" id="IPR045441">
    <property type="entry name" value="DUF6506"/>
</dbReference>
<sequence>MCMKFAFLILGDFCPETDRAAIHGGAAQMRGVSTLEGACAAAQELLEQGVGCIELCGAFGPDGARRIIEATGNRIPVGYVTHLPEQEAVYRAAFPND</sequence>
<dbReference type="Proteomes" id="UP000004459">
    <property type="component" value="Unassembled WGS sequence"/>
</dbReference>
<dbReference type="HOGENOM" id="CLU_148741_0_0_9"/>
<comment type="caution">
    <text evidence="1">The sequence shown here is derived from an EMBL/GenBank/DDBJ whole genome shotgun (WGS) entry which is preliminary data.</text>
</comment>
<name>G9YSW9_FLAPL</name>
<evidence type="ECO:0000313" key="1">
    <source>
        <dbReference type="EMBL" id="EHM44672.1"/>
    </source>
</evidence>
<dbReference type="AlphaFoldDB" id="G9YSW9"/>
<reference evidence="1 2" key="1">
    <citation type="submission" date="2011-08" db="EMBL/GenBank/DDBJ databases">
        <authorList>
            <person name="Weinstock G."/>
            <person name="Sodergren E."/>
            <person name="Clifton S."/>
            <person name="Fulton L."/>
            <person name="Fulton B."/>
            <person name="Courtney L."/>
            <person name="Fronick C."/>
            <person name="Harrison M."/>
            <person name="Strong C."/>
            <person name="Farmer C."/>
            <person name="Delahaunty K."/>
            <person name="Markovic C."/>
            <person name="Hall O."/>
            <person name="Minx P."/>
            <person name="Tomlinson C."/>
            <person name="Mitreva M."/>
            <person name="Hou S."/>
            <person name="Chen J."/>
            <person name="Wollam A."/>
            <person name="Pepin K.H."/>
            <person name="Johnson M."/>
            <person name="Bhonagiri V."/>
            <person name="Zhang X."/>
            <person name="Suruliraj S."/>
            <person name="Warren W."/>
            <person name="Chinwalla A."/>
            <person name="Mardis E.R."/>
            <person name="Wilson R.K."/>
        </authorList>
    </citation>
    <scope>NUCLEOTIDE SEQUENCE [LARGE SCALE GENOMIC DNA]</scope>
    <source>
        <strain evidence="1 2">ATCC 29863</strain>
    </source>
</reference>
<dbReference type="Pfam" id="PF20116">
    <property type="entry name" value="DUF6506"/>
    <property type="match status" value="1"/>
</dbReference>
<accession>G9YSW9</accession>
<organism evidence="1 2">
    <name type="scientific">Flavonifractor plautii ATCC 29863</name>
    <dbReference type="NCBI Taxonomy" id="411475"/>
    <lineage>
        <taxon>Bacteria</taxon>
        <taxon>Bacillati</taxon>
        <taxon>Bacillota</taxon>
        <taxon>Clostridia</taxon>
        <taxon>Eubacteriales</taxon>
        <taxon>Oscillospiraceae</taxon>
        <taxon>Flavonifractor</taxon>
    </lineage>
</organism>